<gene>
    <name evidence="3" type="ORF">E1283_25125</name>
</gene>
<dbReference type="EMBL" id="SMKI01000316">
    <property type="protein sequence ID" value="TDC70142.1"/>
    <property type="molecule type" value="Genomic_DNA"/>
</dbReference>
<dbReference type="SMART" id="SM00530">
    <property type="entry name" value="HTH_XRE"/>
    <property type="match status" value="1"/>
</dbReference>
<dbReference type="InterPro" id="IPR001387">
    <property type="entry name" value="Cro/C1-type_HTH"/>
</dbReference>
<dbReference type="Gene3D" id="1.10.260.40">
    <property type="entry name" value="lambda repressor-like DNA-binding domains"/>
    <property type="match status" value="1"/>
</dbReference>
<name>A0A4R4T563_9ACTN</name>
<evidence type="ECO:0000256" key="1">
    <source>
        <dbReference type="SAM" id="MobiDB-lite"/>
    </source>
</evidence>
<dbReference type="PROSITE" id="PS50943">
    <property type="entry name" value="HTH_CROC1"/>
    <property type="match status" value="1"/>
</dbReference>
<dbReference type="SUPFAM" id="SSF47413">
    <property type="entry name" value="lambda repressor-like DNA-binding domains"/>
    <property type="match status" value="1"/>
</dbReference>
<evidence type="ECO:0000313" key="4">
    <source>
        <dbReference type="Proteomes" id="UP000295345"/>
    </source>
</evidence>
<organism evidence="3 4">
    <name type="scientific">Streptomyces hainanensis</name>
    <dbReference type="NCBI Taxonomy" id="402648"/>
    <lineage>
        <taxon>Bacteria</taxon>
        <taxon>Bacillati</taxon>
        <taxon>Actinomycetota</taxon>
        <taxon>Actinomycetes</taxon>
        <taxon>Kitasatosporales</taxon>
        <taxon>Streptomycetaceae</taxon>
        <taxon>Streptomyces</taxon>
    </lineage>
</organism>
<dbReference type="Proteomes" id="UP000295345">
    <property type="component" value="Unassembled WGS sequence"/>
</dbReference>
<reference evidence="3 4" key="1">
    <citation type="submission" date="2019-03" db="EMBL/GenBank/DDBJ databases">
        <title>Draft genome sequences of novel Actinobacteria.</title>
        <authorList>
            <person name="Sahin N."/>
            <person name="Ay H."/>
            <person name="Saygin H."/>
        </authorList>
    </citation>
    <scope>NUCLEOTIDE SEQUENCE [LARGE SCALE GENOMIC DNA]</scope>
    <source>
        <strain evidence="3 4">DSM 41900</strain>
    </source>
</reference>
<accession>A0A4R4T563</accession>
<comment type="caution">
    <text evidence="3">The sequence shown here is derived from an EMBL/GenBank/DDBJ whole genome shotgun (WGS) entry which is preliminary data.</text>
</comment>
<dbReference type="OrthoDB" id="3829505at2"/>
<keyword evidence="4" id="KW-1185">Reference proteome</keyword>
<evidence type="ECO:0000313" key="3">
    <source>
        <dbReference type="EMBL" id="TDC70142.1"/>
    </source>
</evidence>
<dbReference type="RefSeq" id="WP_132820424.1">
    <property type="nucleotide sequence ID" value="NZ_SMKI01000316.1"/>
</dbReference>
<dbReference type="GO" id="GO:0003677">
    <property type="term" value="F:DNA binding"/>
    <property type="evidence" value="ECO:0007669"/>
    <property type="project" value="InterPro"/>
</dbReference>
<proteinExistence type="predicted"/>
<dbReference type="InterPro" id="IPR010982">
    <property type="entry name" value="Lambda_DNA-bd_dom_sf"/>
</dbReference>
<feature type="domain" description="HTH cro/C1-type" evidence="2">
    <location>
        <begin position="170"/>
        <end position="226"/>
    </location>
</feature>
<evidence type="ECO:0000259" key="2">
    <source>
        <dbReference type="PROSITE" id="PS50943"/>
    </source>
</evidence>
<dbReference type="Pfam" id="PF13560">
    <property type="entry name" value="HTH_31"/>
    <property type="match status" value="1"/>
</dbReference>
<protein>
    <submittedName>
        <fullName evidence="3">XRE family transcriptional regulator</fullName>
    </submittedName>
</protein>
<feature type="compositionally biased region" description="Low complexity" evidence="1">
    <location>
        <begin position="233"/>
        <end position="250"/>
    </location>
</feature>
<feature type="region of interest" description="Disordered" evidence="1">
    <location>
        <begin position="233"/>
        <end position="275"/>
    </location>
</feature>
<dbReference type="CDD" id="cd00093">
    <property type="entry name" value="HTH_XRE"/>
    <property type="match status" value="1"/>
</dbReference>
<sequence length="275" mass="29409">MTPCKNAKCGKPIEPNPVGRPKEYCDKRCRDAAYRAGHAVPAPNAQRFTPCLQDITRDLARRVEALGRAAEADDRSGAHALRVLELAAGLGPVVEDLEAASVQQARDRRVRAAEIARRLNVSPGRLRSRWPTDRVARRMRQRGRANGAFIVQQGADAAAGESPEATELTLALARLQRASGRNLRELGERTGVSASYLSRVLTGKRRPSWELAQALTAACGGDPAELLPLWQAARPPARSPARAPTRTSTRPPAPHTPVSAPARAGSVGPPAAAFG</sequence>
<dbReference type="AlphaFoldDB" id="A0A4R4T563"/>